<gene>
    <name evidence="2" type="ORF">H5410_038433</name>
</gene>
<protein>
    <submittedName>
        <fullName evidence="2">Uncharacterized protein</fullName>
    </submittedName>
</protein>
<proteinExistence type="predicted"/>
<evidence type="ECO:0000313" key="3">
    <source>
        <dbReference type="Proteomes" id="UP000824120"/>
    </source>
</evidence>
<reference evidence="2 3" key="1">
    <citation type="submission" date="2020-09" db="EMBL/GenBank/DDBJ databases">
        <title>De no assembly of potato wild relative species, Solanum commersonii.</title>
        <authorList>
            <person name="Cho K."/>
        </authorList>
    </citation>
    <scope>NUCLEOTIDE SEQUENCE [LARGE SCALE GENOMIC DNA]</scope>
    <source>
        <strain evidence="2">LZ3.2</strain>
        <tissue evidence="2">Leaf</tissue>
    </source>
</reference>
<evidence type="ECO:0000313" key="2">
    <source>
        <dbReference type="EMBL" id="KAG5597201.1"/>
    </source>
</evidence>
<evidence type="ECO:0000256" key="1">
    <source>
        <dbReference type="SAM" id="MobiDB-lite"/>
    </source>
</evidence>
<dbReference type="EMBL" id="JACXVP010000007">
    <property type="protein sequence ID" value="KAG5597201.1"/>
    <property type="molecule type" value="Genomic_DNA"/>
</dbReference>
<organism evidence="2 3">
    <name type="scientific">Solanum commersonii</name>
    <name type="common">Commerson's wild potato</name>
    <name type="synonym">Commerson's nightshade</name>
    <dbReference type="NCBI Taxonomy" id="4109"/>
    <lineage>
        <taxon>Eukaryota</taxon>
        <taxon>Viridiplantae</taxon>
        <taxon>Streptophyta</taxon>
        <taxon>Embryophyta</taxon>
        <taxon>Tracheophyta</taxon>
        <taxon>Spermatophyta</taxon>
        <taxon>Magnoliopsida</taxon>
        <taxon>eudicotyledons</taxon>
        <taxon>Gunneridae</taxon>
        <taxon>Pentapetalae</taxon>
        <taxon>asterids</taxon>
        <taxon>lamiids</taxon>
        <taxon>Solanales</taxon>
        <taxon>Solanaceae</taxon>
        <taxon>Solanoideae</taxon>
        <taxon>Solaneae</taxon>
        <taxon>Solanum</taxon>
    </lineage>
</organism>
<sequence length="139" mass="15639">MLIKAPTDVGAFFVHKSIRNNQARIDFEFHVQGFPLKLVKRERKRFAIFKNSSGSSSGSTNGGLSPSSEDLSSGSSILRRSLLFFGFHKIWHTKKRSHNPSGGLVVWAWDFYVGGLKFETPKARESLLDRVRHTGLAVY</sequence>
<keyword evidence="3" id="KW-1185">Reference proteome</keyword>
<comment type="caution">
    <text evidence="2">The sequence shown here is derived from an EMBL/GenBank/DDBJ whole genome shotgun (WGS) entry which is preliminary data.</text>
</comment>
<dbReference type="AlphaFoldDB" id="A0A9J5YA26"/>
<name>A0A9J5YA26_SOLCO</name>
<dbReference type="Proteomes" id="UP000824120">
    <property type="component" value="Chromosome 7"/>
</dbReference>
<feature type="region of interest" description="Disordered" evidence="1">
    <location>
        <begin position="52"/>
        <end position="72"/>
    </location>
</feature>
<accession>A0A9J5YA26</accession>